<dbReference type="AlphaFoldDB" id="A0ABD3NW81"/>
<feature type="transmembrane region" description="Helical" evidence="1">
    <location>
        <begin position="32"/>
        <end position="53"/>
    </location>
</feature>
<protein>
    <recommendedName>
        <fullName evidence="4">Sulfotransferase domain-containing protein</fullName>
    </recommendedName>
</protein>
<dbReference type="Gene3D" id="3.40.50.300">
    <property type="entry name" value="P-loop containing nucleotide triphosphate hydrolases"/>
    <property type="match status" value="1"/>
</dbReference>
<keyword evidence="1" id="KW-0812">Transmembrane</keyword>
<dbReference type="InterPro" id="IPR027417">
    <property type="entry name" value="P-loop_NTPase"/>
</dbReference>
<evidence type="ECO:0000313" key="3">
    <source>
        <dbReference type="Proteomes" id="UP001516023"/>
    </source>
</evidence>
<keyword evidence="3" id="KW-1185">Reference proteome</keyword>
<organism evidence="2 3">
    <name type="scientific">Cyclotella cryptica</name>
    <dbReference type="NCBI Taxonomy" id="29204"/>
    <lineage>
        <taxon>Eukaryota</taxon>
        <taxon>Sar</taxon>
        <taxon>Stramenopiles</taxon>
        <taxon>Ochrophyta</taxon>
        <taxon>Bacillariophyta</taxon>
        <taxon>Coscinodiscophyceae</taxon>
        <taxon>Thalassiosirophycidae</taxon>
        <taxon>Stephanodiscales</taxon>
        <taxon>Stephanodiscaceae</taxon>
        <taxon>Cyclotella</taxon>
    </lineage>
</organism>
<name>A0ABD3NW81_9STRA</name>
<sequence>MGSRSQRVDPEWTPSRTRRRGLQMLNVNSTRIACILSILLSLTLCMQIMLLLYHDEFVMQMVVMENKLLDEIAAVEDIASDAMNAAYRLGETNYDDEDGGEAKGQFQPFDIHKTKAASWDESFSSKYSMEPMEILKRAGVDPSEGYMPAVSFKQAKIAERQGRTIEKKAAVLPSLEEIQSMYGSKPYIVGLERCEDFRKTVPPINRLMGPAGLFNTATNLLGTLLKMNCVNQERYESKRFRQASTGILGQAPWGKHNPVSWRLKHSAKFAKSILHQTDFLPIVIVKDPITWMASMCRHGYETRWWRQPQHCPNLVPNQYDIRGGYRIGEGEVHVRIKFATPYIGNQPMPDRKNLTFVNYTSLVDVWNTWYGQWHDVKFPRVMIRFEDLIFHAEETVTKICECGGGRMNPNFRYMEESAKGSGGPHKGSAGFLASLITYGNSTLRMKDILKEENDVQYARDHLDKELMDLFGYASI</sequence>
<accession>A0ABD3NW81</accession>
<keyword evidence="1" id="KW-0472">Membrane</keyword>
<dbReference type="EMBL" id="JABMIG020000371">
    <property type="protein sequence ID" value="KAL3779882.1"/>
    <property type="molecule type" value="Genomic_DNA"/>
</dbReference>
<comment type="caution">
    <text evidence="2">The sequence shown here is derived from an EMBL/GenBank/DDBJ whole genome shotgun (WGS) entry which is preliminary data.</text>
</comment>
<proteinExistence type="predicted"/>
<evidence type="ECO:0000256" key="1">
    <source>
        <dbReference type="SAM" id="Phobius"/>
    </source>
</evidence>
<reference evidence="2 3" key="1">
    <citation type="journal article" date="2020" name="G3 (Bethesda)">
        <title>Improved Reference Genome for Cyclotella cryptica CCMP332, a Model for Cell Wall Morphogenesis, Salinity Adaptation, and Lipid Production in Diatoms (Bacillariophyta).</title>
        <authorList>
            <person name="Roberts W.R."/>
            <person name="Downey K.M."/>
            <person name="Ruck E.C."/>
            <person name="Traller J.C."/>
            <person name="Alverson A.J."/>
        </authorList>
    </citation>
    <scope>NUCLEOTIDE SEQUENCE [LARGE SCALE GENOMIC DNA]</scope>
    <source>
        <strain evidence="2 3">CCMP332</strain>
    </source>
</reference>
<evidence type="ECO:0000313" key="2">
    <source>
        <dbReference type="EMBL" id="KAL3779882.1"/>
    </source>
</evidence>
<keyword evidence="1" id="KW-1133">Transmembrane helix</keyword>
<gene>
    <name evidence="2" type="ORF">HJC23_001472</name>
</gene>
<evidence type="ECO:0008006" key="4">
    <source>
        <dbReference type="Google" id="ProtNLM"/>
    </source>
</evidence>
<dbReference type="Proteomes" id="UP001516023">
    <property type="component" value="Unassembled WGS sequence"/>
</dbReference>
<dbReference type="SUPFAM" id="SSF52540">
    <property type="entry name" value="P-loop containing nucleoside triphosphate hydrolases"/>
    <property type="match status" value="1"/>
</dbReference>